<evidence type="ECO:0000259" key="1">
    <source>
        <dbReference type="Pfam" id="PF10441"/>
    </source>
</evidence>
<comment type="caution">
    <text evidence="2">The sequence shown here is derived from an EMBL/GenBank/DDBJ whole genome shotgun (WGS) entry which is preliminary data.</text>
</comment>
<dbReference type="GO" id="GO:0005730">
    <property type="term" value="C:nucleolus"/>
    <property type="evidence" value="ECO:0007669"/>
    <property type="project" value="TreeGrafter"/>
</dbReference>
<dbReference type="Pfam" id="PF10441">
    <property type="entry name" value="Urb2"/>
    <property type="match status" value="1"/>
</dbReference>
<keyword evidence="3" id="KW-1185">Reference proteome</keyword>
<protein>
    <recommendedName>
        <fullName evidence="1">Nucleolar 27S pre-rRNA processing Urb2/Npa2 C-terminal domain-containing protein</fullName>
    </recommendedName>
</protein>
<dbReference type="EMBL" id="CAJVCH010571016">
    <property type="protein sequence ID" value="CAG7836417.1"/>
    <property type="molecule type" value="Genomic_DNA"/>
</dbReference>
<evidence type="ECO:0000313" key="3">
    <source>
        <dbReference type="Proteomes" id="UP000708208"/>
    </source>
</evidence>
<dbReference type="InterPro" id="IPR052609">
    <property type="entry name" value="Ribosome_Biogenesis_Reg"/>
</dbReference>
<accession>A0A8J2LHH7</accession>
<dbReference type="PANTHER" id="PTHR15682">
    <property type="entry name" value="UNHEALTHY RIBOSOME BIOGENESIS PROTEIN 2 HOMOLOG"/>
    <property type="match status" value="1"/>
</dbReference>
<dbReference type="AlphaFoldDB" id="A0A8J2LHH7"/>
<reference evidence="2" key="1">
    <citation type="submission" date="2021-06" db="EMBL/GenBank/DDBJ databases">
        <authorList>
            <person name="Hodson N. C."/>
            <person name="Mongue J. A."/>
            <person name="Jaron S. K."/>
        </authorList>
    </citation>
    <scope>NUCLEOTIDE SEQUENCE</scope>
</reference>
<evidence type="ECO:0000313" key="2">
    <source>
        <dbReference type="EMBL" id="CAG7836417.1"/>
    </source>
</evidence>
<feature type="domain" description="Nucleolar 27S pre-rRNA processing Urb2/Npa2 C-terminal" evidence="1">
    <location>
        <begin position="1045"/>
        <end position="1234"/>
    </location>
</feature>
<dbReference type="OrthoDB" id="160374at2759"/>
<dbReference type="GO" id="GO:0042254">
    <property type="term" value="P:ribosome biogenesis"/>
    <property type="evidence" value="ECO:0007669"/>
    <property type="project" value="TreeGrafter"/>
</dbReference>
<gene>
    <name evidence="2" type="ORF">AFUS01_LOCUS45662</name>
</gene>
<organism evidence="2 3">
    <name type="scientific">Allacma fusca</name>
    <dbReference type="NCBI Taxonomy" id="39272"/>
    <lineage>
        <taxon>Eukaryota</taxon>
        <taxon>Metazoa</taxon>
        <taxon>Ecdysozoa</taxon>
        <taxon>Arthropoda</taxon>
        <taxon>Hexapoda</taxon>
        <taxon>Collembola</taxon>
        <taxon>Symphypleona</taxon>
        <taxon>Sminthuridae</taxon>
        <taxon>Allacma</taxon>
    </lineage>
</organism>
<proteinExistence type="predicted"/>
<dbReference type="Proteomes" id="UP000708208">
    <property type="component" value="Unassembled WGS sequence"/>
</dbReference>
<name>A0A8J2LHH7_9HEXA</name>
<sequence length="1235" mass="140520">MRADETHRDLNPILSLSNTLIKIQREDNLVLMRSEMKKPASKRKSISFADNVESVENTVEAIKLHKRKKAKKDKDVVETPISDTKPGADVTVEDVEIQDTENDVWSKILKSSKESGINYEDAIKDILLEKLEAVVKNSRNEVILNEYDEFMKELSVMFEKLRRFPKMISKFLFCVRSEVVNLFDNVSEQPFKHKPWTKLVLPPKFMASVAPAVSLLPSGQIIDLWKTIYHNLDEECIKKISDGEDNSGIRHFLTIVVELLSEFLSSIKVADSSIPVTQIEKTVELMGKLKDDCLAKLAVALLKRNNAKDSETLSSFLKLAYTWAELHALLLLYNPKYKVKNEINSVVTSDSNNLNDQVLGDSSVAFNLTCLHPYLDGSLWCELGDAIVGSADPAIIVLLVKLVAQKMRYLQATLSKLKYTSGNKENNEKPINSEPMQLKIVQHLEEAAEFIWLKQFKSEWYSSTETDEIFLLASEYLSPLKMIELSNNFVRKIDSSTYREKGESMSDNRADVVKDEESIELVANTHGRKSTNSILEINDNPVFCTAVILQVTGEIIRRLSKMKLEKKFLKCLNQSVLTAENQAALLQSFTTISSKADNNPMEENTSADQQSILTSYLNFVNDFIEDHADSNKSLEHHHDGQEFTPELIEKLLGFLQDLPLEEYTIEIRGFMCLFAISVFITIFSNDIGPGREGMRRLVGNLIWKSGWNAKGSSILFGVKWHRLFQWINMNVKDFTVLGILLKVSLKNIYISTKFVDEFDPILNALCEEVTLNSEHFNAGLVTLEFLSEELTTSSSGPKSKLTPVIENHTRKLTQLVVKLLAQQENNIDVLIETIDQADEDSVNASAQSLARDLKQFKTLLPSRLQAALTFLKKCQKNKNMRKLLKINEELTRTRHYAWEFVYCICQGARDEFQSEIPEDFMRKLWSLCLGLKGNLLVKSPTLSSAVSLPRVIYQVCSTDEFGVIAESVIEEMSSLASEDGQTDETKLAIVTHLVDNLIDVELAIEKKRYRTQILEEYLSNFLLTTVHWKDFSVAHYIPVLDLQLKILRRRNVLCSLELLANCFASITSVPLKTIKDISVFRKVFCRAADLLNAFTYMRLDVVSSRTHITLQCFEILVENLTERADQNNKLTDGEIFDLRYCAHSIERVCQSAKIGQKEFSRVSPYFVAILMRQLDMCTVYPAVKIPLMSGCYKLLDLCDDHGVAQLNSMLSIGAREIFKTTFDLYKKFYRYTGKV</sequence>
<dbReference type="PANTHER" id="PTHR15682:SF2">
    <property type="entry name" value="UNHEALTHY RIBOSOME BIOGENESIS PROTEIN 2 HOMOLOG"/>
    <property type="match status" value="1"/>
</dbReference>
<dbReference type="InterPro" id="IPR018849">
    <property type="entry name" value="Urb2/Npa2_C"/>
</dbReference>